<name>A0A1M7B7J7_9ACTN</name>
<proteinExistence type="predicted"/>
<dbReference type="PANTHER" id="PTHR43540">
    <property type="entry name" value="PEROXYUREIDOACRYLATE/UREIDOACRYLATE AMIDOHYDROLASE-RELATED"/>
    <property type="match status" value="1"/>
</dbReference>
<dbReference type="InterPro" id="IPR036380">
    <property type="entry name" value="Isochorismatase-like_sf"/>
</dbReference>
<dbReference type="EMBL" id="FRBI01000004">
    <property type="protein sequence ID" value="SHL50921.1"/>
    <property type="molecule type" value="Genomic_DNA"/>
</dbReference>
<dbReference type="Pfam" id="PF00857">
    <property type="entry name" value="Isochorismatase"/>
    <property type="match status" value="1"/>
</dbReference>
<protein>
    <submittedName>
        <fullName evidence="4">Nicotinamidase-related amidase</fullName>
    </submittedName>
</protein>
<dbReference type="AlphaFoldDB" id="A0A1M7B7J7"/>
<dbReference type="InterPro" id="IPR050272">
    <property type="entry name" value="Isochorismatase-like_hydrls"/>
</dbReference>
<evidence type="ECO:0000313" key="5">
    <source>
        <dbReference type="Proteomes" id="UP000184111"/>
    </source>
</evidence>
<dbReference type="OrthoDB" id="3174612at2"/>
<dbReference type="CDD" id="cd00431">
    <property type="entry name" value="cysteine_hydrolases"/>
    <property type="match status" value="1"/>
</dbReference>
<keyword evidence="5" id="KW-1185">Reference proteome</keyword>
<sequence length="204" mass="20683">MTAHDHEQGAGSDTGPYAGRAADARPARESPLAPGLDPARTALVMIDLMDRIVALPLAPLPGPDVLAAALGLAAAFREAGAPVVAVRAQRPGVAEQPAGSGLAEGVAQDGDILVVKQTVGAFHGTDLDERLRARGVDTLVMAGVATNLGVESTARAAADLGYRLVFAEDAMSGLTAAEHRAAVSLDFPRFGTVVTAAEVEFAAA</sequence>
<evidence type="ECO:0000256" key="2">
    <source>
        <dbReference type="SAM" id="MobiDB-lite"/>
    </source>
</evidence>
<dbReference type="PANTHER" id="PTHR43540:SF7">
    <property type="entry name" value="ISOCHORISMATASE FAMILY PROTEIN YECD"/>
    <property type="match status" value="1"/>
</dbReference>
<evidence type="ECO:0000313" key="4">
    <source>
        <dbReference type="EMBL" id="SHL50921.1"/>
    </source>
</evidence>
<dbReference type="SUPFAM" id="SSF52499">
    <property type="entry name" value="Isochorismatase-like hydrolases"/>
    <property type="match status" value="1"/>
</dbReference>
<keyword evidence="1" id="KW-0378">Hydrolase</keyword>
<accession>A0A1M7B7J7</accession>
<dbReference type="STRING" id="310782.SAMN05216499_104300"/>
<dbReference type="Proteomes" id="UP000184111">
    <property type="component" value="Unassembled WGS sequence"/>
</dbReference>
<dbReference type="GO" id="GO:0016787">
    <property type="term" value="F:hydrolase activity"/>
    <property type="evidence" value="ECO:0007669"/>
    <property type="project" value="UniProtKB-KW"/>
</dbReference>
<evidence type="ECO:0000256" key="1">
    <source>
        <dbReference type="ARBA" id="ARBA00022801"/>
    </source>
</evidence>
<feature type="domain" description="Isochorismatase-like" evidence="3">
    <location>
        <begin position="41"/>
        <end position="198"/>
    </location>
</feature>
<dbReference type="InterPro" id="IPR000868">
    <property type="entry name" value="Isochorismatase-like_dom"/>
</dbReference>
<feature type="region of interest" description="Disordered" evidence="2">
    <location>
        <begin position="1"/>
        <end position="36"/>
    </location>
</feature>
<reference evidence="4 5" key="1">
    <citation type="submission" date="2016-11" db="EMBL/GenBank/DDBJ databases">
        <authorList>
            <person name="Jaros S."/>
            <person name="Januszkiewicz K."/>
            <person name="Wedrychowicz H."/>
        </authorList>
    </citation>
    <scope>NUCLEOTIDE SEQUENCE [LARGE SCALE GENOMIC DNA]</scope>
    <source>
        <strain evidence="4 5">CGMCC 4.2025</strain>
    </source>
</reference>
<dbReference type="Gene3D" id="3.40.50.850">
    <property type="entry name" value="Isochorismatase-like"/>
    <property type="match status" value="1"/>
</dbReference>
<gene>
    <name evidence="4" type="ORF">SAMN05216499_104300</name>
</gene>
<evidence type="ECO:0000259" key="3">
    <source>
        <dbReference type="Pfam" id="PF00857"/>
    </source>
</evidence>
<organism evidence="4 5">
    <name type="scientific">Actinacidiphila paucisporea</name>
    <dbReference type="NCBI Taxonomy" id="310782"/>
    <lineage>
        <taxon>Bacteria</taxon>
        <taxon>Bacillati</taxon>
        <taxon>Actinomycetota</taxon>
        <taxon>Actinomycetes</taxon>
        <taxon>Kitasatosporales</taxon>
        <taxon>Streptomycetaceae</taxon>
        <taxon>Actinacidiphila</taxon>
    </lineage>
</organism>